<feature type="domain" description="Cyclic nucleotide-binding" evidence="6">
    <location>
        <begin position="604"/>
        <end position="680"/>
    </location>
</feature>
<dbReference type="PROSITE" id="PS50042">
    <property type="entry name" value="CNMP_BINDING_3"/>
    <property type="match status" value="1"/>
</dbReference>
<evidence type="ECO:0000256" key="2">
    <source>
        <dbReference type="ARBA" id="ARBA00022692"/>
    </source>
</evidence>
<feature type="transmembrane region" description="Helical" evidence="5">
    <location>
        <begin position="389"/>
        <end position="421"/>
    </location>
</feature>
<feature type="transmembrane region" description="Helical" evidence="5">
    <location>
        <begin position="132"/>
        <end position="150"/>
    </location>
</feature>
<dbReference type="PATRIC" id="fig|45074.5.peg.2793"/>
<dbReference type="Gene3D" id="3.30.750.24">
    <property type="entry name" value="STAS domain"/>
    <property type="match status" value="1"/>
</dbReference>
<feature type="transmembrane region" description="Helical" evidence="5">
    <location>
        <begin position="170"/>
        <end position="192"/>
    </location>
</feature>
<dbReference type="InterPro" id="IPR052706">
    <property type="entry name" value="Membrane-Transporter-like"/>
</dbReference>
<dbReference type="InterPro" id="IPR036513">
    <property type="entry name" value="STAS_dom_sf"/>
</dbReference>
<gene>
    <name evidence="7" type="ORF">Lsan_2595</name>
</gene>
<dbReference type="PANTHER" id="PTHR43310:SF2">
    <property type="entry name" value="SLC26A_SULP TRANSPORTER DOMAIN-CONTAINING PROTEIN"/>
    <property type="match status" value="1"/>
</dbReference>
<feature type="transmembrane region" description="Helical" evidence="5">
    <location>
        <begin position="359"/>
        <end position="377"/>
    </location>
</feature>
<evidence type="ECO:0000256" key="4">
    <source>
        <dbReference type="ARBA" id="ARBA00023136"/>
    </source>
</evidence>
<keyword evidence="2 5" id="KW-0812">Transmembrane</keyword>
<comment type="caution">
    <text evidence="7">The sequence shown here is derived from an EMBL/GenBank/DDBJ whole genome shotgun (WGS) entry which is preliminary data.</text>
</comment>
<evidence type="ECO:0000313" key="8">
    <source>
        <dbReference type="Proteomes" id="UP000054703"/>
    </source>
</evidence>
<dbReference type="PANTHER" id="PTHR43310">
    <property type="entry name" value="SULFATE TRANSPORTER YBAR-RELATED"/>
    <property type="match status" value="1"/>
</dbReference>
<organism evidence="7 8">
    <name type="scientific">Legionella santicrucis</name>
    <dbReference type="NCBI Taxonomy" id="45074"/>
    <lineage>
        <taxon>Bacteria</taxon>
        <taxon>Pseudomonadati</taxon>
        <taxon>Pseudomonadota</taxon>
        <taxon>Gammaproteobacteria</taxon>
        <taxon>Legionellales</taxon>
        <taxon>Legionellaceae</taxon>
        <taxon>Legionella</taxon>
    </lineage>
</organism>
<feature type="transmembrane region" description="Helical" evidence="5">
    <location>
        <begin position="12"/>
        <end position="32"/>
    </location>
</feature>
<comment type="subcellular location">
    <subcellularLocation>
        <location evidence="1">Membrane</location>
        <topology evidence="1">Multi-pass membrane protein</topology>
    </subcellularLocation>
</comment>
<dbReference type="InterPro" id="IPR000595">
    <property type="entry name" value="cNMP-bd_dom"/>
</dbReference>
<feature type="transmembrane region" description="Helical" evidence="5">
    <location>
        <begin position="99"/>
        <end position="120"/>
    </location>
</feature>
<evidence type="ECO:0000313" key="7">
    <source>
        <dbReference type="EMBL" id="KTD56973.1"/>
    </source>
</evidence>
<dbReference type="OrthoDB" id="9771198at2"/>
<feature type="transmembrane region" description="Helical" evidence="5">
    <location>
        <begin position="204"/>
        <end position="224"/>
    </location>
</feature>
<dbReference type="PROSITE" id="PS00888">
    <property type="entry name" value="CNMP_BINDING_1"/>
    <property type="match status" value="1"/>
</dbReference>
<dbReference type="InterPro" id="IPR014710">
    <property type="entry name" value="RmlC-like_jellyroll"/>
</dbReference>
<evidence type="ECO:0000256" key="1">
    <source>
        <dbReference type="ARBA" id="ARBA00004141"/>
    </source>
</evidence>
<feature type="transmembrane region" description="Helical" evidence="5">
    <location>
        <begin position="38"/>
        <end position="60"/>
    </location>
</feature>
<feature type="transmembrane region" description="Helical" evidence="5">
    <location>
        <begin position="67"/>
        <end position="87"/>
    </location>
</feature>
<dbReference type="InterPro" id="IPR018490">
    <property type="entry name" value="cNMP-bd_dom_sf"/>
</dbReference>
<feature type="transmembrane region" description="Helical" evidence="5">
    <location>
        <begin position="255"/>
        <end position="278"/>
    </location>
</feature>
<dbReference type="GO" id="GO:0016020">
    <property type="term" value="C:membrane"/>
    <property type="evidence" value="ECO:0007669"/>
    <property type="project" value="UniProtKB-SubCell"/>
</dbReference>
<dbReference type="CDD" id="cd07042">
    <property type="entry name" value="STAS_SulP_like_sulfate_transporter"/>
    <property type="match status" value="1"/>
</dbReference>
<dbReference type="InterPro" id="IPR011547">
    <property type="entry name" value="SLC26A/SulP_dom"/>
</dbReference>
<dbReference type="EMBL" id="LNYU01000078">
    <property type="protein sequence ID" value="KTD56973.1"/>
    <property type="molecule type" value="Genomic_DNA"/>
</dbReference>
<dbReference type="PROSITE" id="PS00889">
    <property type="entry name" value="CNMP_BINDING_2"/>
    <property type="match status" value="1"/>
</dbReference>
<sequence>MTRSQLITASTAGLIIGIDNVISLIAFSSIIYQGVLSQYMPVVVKLFILSSIIIGTNSLLRSKIGFAIAQLQDEAAILYATLAVIIYQNLPVGLNSEAIFMTTLFIIGFTTFITGVIFYLVGKFELGNIIRYLPYPVICGFFAATGRLIFSANLNLLVNHVIDYHHWLLLFSPEILTHWLPSLIAAFLIFIFKMKFKSQYILQGVFFLLIFLFYIVLYVMNITIAEAETQGLLLGPFSSNSMNASLSIHTSSFHFFFSLELLNCIGLVILMSFIALLLNVSSLEFALEKSINLNQELKIAGQANMASGLFGGIVGYLSISSTSFAQEQGKSKITGFTAFIPSIIVFFLGIGSIELLPKLVIGTYLFYIAINFLYEWLIETWRVLSVSEYSIILLIVVTSIFFNIIVAVGLGILISTIIFAFRYSMVSPIKYQFSGSIIHSSFVRHPKLNEILSQHREEIQYFKLEGFLFFGSIYNIQKTIEKLSNIHYVILDFELTNNTDSSCIILFKRLEQLALKNKIVFIFCSMADTMYENIVPLLSPKKNAQWVKFFKDREHAFQWCENQLLDNYAHIELQESKLETQLLDIGFSSELVKIFKEKSHPKFYKQDEIICNEGDNASNVLLVHRGQVYVYIGSKLVLTVASGNILGEMAMYTNNKRSATLIASQATTLYEINIKFIQELPETNLKLIGQFHECMAKILANKIIVQNEHMKIFDKF</sequence>
<accession>A0A0W0YJ56</accession>
<dbReference type="SUPFAM" id="SSF51206">
    <property type="entry name" value="cAMP-binding domain-like"/>
    <property type="match status" value="1"/>
</dbReference>
<dbReference type="Gene3D" id="2.60.120.10">
    <property type="entry name" value="Jelly Rolls"/>
    <property type="match status" value="1"/>
</dbReference>
<dbReference type="SUPFAM" id="SSF52091">
    <property type="entry name" value="SpoIIaa-like"/>
    <property type="match status" value="1"/>
</dbReference>
<protein>
    <submittedName>
        <fullName evidence="7">Sulfate transporter</fullName>
    </submittedName>
</protein>
<dbReference type="Proteomes" id="UP000054703">
    <property type="component" value="Unassembled WGS sequence"/>
</dbReference>
<dbReference type="InterPro" id="IPR018488">
    <property type="entry name" value="cNMP-bd_CS"/>
</dbReference>
<keyword evidence="3 5" id="KW-1133">Transmembrane helix</keyword>
<dbReference type="SMART" id="SM00100">
    <property type="entry name" value="cNMP"/>
    <property type="match status" value="1"/>
</dbReference>
<name>A0A0W0YJ56_9GAMM</name>
<feature type="transmembrane region" description="Helical" evidence="5">
    <location>
        <begin position="331"/>
        <end position="352"/>
    </location>
</feature>
<evidence type="ECO:0000256" key="3">
    <source>
        <dbReference type="ARBA" id="ARBA00022989"/>
    </source>
</evidence>
<proteinExistence type="predicted"/>
<evidence type="ECO:0000256" key="5">
    <source>
        <dbReference type="SAM" id="Phobius"/>
    </source>
</evidence>
<dbReference type="STRING" id="45074.Lsan_2595"/>
<keyword evidence="4 5" id="KW-0472">Membrane</keyword>
<dbReference type="RefSeq" id="WP_058514665.1">
    <property type="nucleotide sequence ID" value="NZ_CAAAIH010000032.1"/>
</dbReference>
<dbReference type="Pfam" id="PF00027">
    <property type="entry name" value="cNMP_binding"/>
    <property type="match status" value="1"/>
</dbReference>
<reference evidence="7 8" key="1">
    <citation type="submission" date="2015-11" db="EMBL/GenBank/DDBJ databases">
        <title>Genomic analysis of 38 Legionella species identifies large and diverse effector repertoires.</title>
        <authorList>
            <person name="Burstein D."/>
            <person name="Amaro F."/>
            <person name="Zusman T."/>
            <person name="Lifshitz Z."/>
            <person name="Cohen O."/>
            <person name="Gilbert J.A."/>
            <person name="Pupko T."/>
            <person name="Shuman H.A."/>
            <person name="Segal G."/>
        </authorList>
    </citation>
    <scope>NUCLEOTIDE SEQUENCE [LARGE SCALE GENOMIC DNA]</scope>
    <source>
        <strain evidence="7 8">SC-63-C7</strain>
    </source>
</reference>
<dbReference type="CDD" id="cd00038">
    <property type="entry name" value="CAP_ED"/>
    <property type="match status" value="1"/>
</dbReference>
<evidence type="ECO:0000259" key="6">
    <source>
        <dbReference type="PROSITE" id="PS50042"/>
    </source>
</evidence>
<keyword evidence="8" id="KW-1185">Reference proteome</keyword>
<dbReference type="AlphaFoldDB" id="A0A0W0YJ56"/>
<dbReference type="Pfam" id="PF00916">
    <property type="entry name" value="Sulfate_transp"/>
    <property type="match status" value="1"/>
</dbReference>